<dbReference type="OrthoDB" id="5135119at2759"/>
<dbReference type="EMBL" id="KV878218">
    <property type="protein sequence ID" value="OJJ29730.1"/>
    <property type="molecule type" value="Genomic_DNA"/>
</dbReference>
<keyword evidence="4" id="KW-1185">Reference proteome</keyword>
<dbReference type="FunFam" id="3.40.720.10:FF:000052">
    <property type="entry name" value="Phosphatidylglycerol specific phospholipase, putative"/>
    <property type="match status" value="1"/>
</dbReference>
<dbReference type="InterPro" id="IPR017850">
    <property type="entry name" value="Alkaline_phosphatase_core_sf"/>
</dbReference>
<keyword evidence="1" id="KW-0378">Hydrolase</keyword>
<proteinExistence type="predicted"/>
<dbReference type="GO" id="GO:0042578">
    <property type="term" value="F:phosphoric ester hydrolase activity"/>
    <property type="evidence" value="ECO:0007669"/>
    <property type="project" value="UniProtKB-ARBA"/>
</dbReference>
<feature type="chain" id="PRO_5013109579" evidence="2">
    <location>
        <begin position="19"/>
        <end position="432"/>
    </location>
</feature>
<dbReference type="Gene3D" id="3.40.720.10">
    <property type="entry name" value="Alkaline Phosphatase, subunit A"/>
    <property type="match status" value="2"/>
</dbReference>
<evidence type="ECO:0000256" key="2">
    <source>
        <dbReference type="SAM" id="SignalP"/>
    </source>
</evidence>
<evidence type="ECO:0000256" key="1">
    <source>
        <dbReference type="ARBA" id="ARBA00022801"/>
    </source>
</evidence>
<dbReference type="RefSeq" id="XP_040683407.1">
    <property type="nucleotide sequence ID" value="XM_040836767.1"/>
</dbReference>
<dbReference type="SUPFAM" id="SSF53649">
    <property type="entry name" value="Alkaline phosphatase-like"/>
    <property type="match status" value="1"/>
</dbReference>
<dbReference type="GeneID" id="63752615"/>
<sequence>MVFLSAAVLLSLGIGISAVPNVPKSTDKSPIKNVVVLVQENLSFDNFAGGLTYNDKIDGLVNREYCNPSNVSDPHSKLVCAKPIAKNVAPDDPDHSISGGNMQVYSNYHPNMDKDTPNMNGFVSEQIHAYGTHDLSRAAEVINYYTPEHVPVFNAMAENYVLFDRWFASVPGPTNPNRAYLTSGTSHGHGQNDDAFLTSALPQKSIFEQLSEAGISWINYSNTTDFLPDALFYEWTAKSGKGETNVKPIDQFYKDAKAGTLPQFTWINPECCSYMSFHPPSPINMGENWIKGVYEALRSSPQWNETLFILTFDEHGGFADHVSPPEDVPAGDDLTYTETAGDGKPTTFHFDRLGIRVPTVLMSPWVGKGIVQNKPDGESGEFTHTSILKYVAELWDLDILTPRVQYSASFSSLITNKHRDDTPETLPNPADF</sequence>
<dbReference type="PANTHER" id="PTHR31956:SF1">
    <property type="entry name" value="NON-SPECIFIC PHOSPHOLIPASE C1"/>
    <property type="match status" value="1"/>
</dbReference>
<gene>
    <name evidence="3" type="ORF">ASPWEDRAFT_46473</name>
</gene>
<dbReference type="InterPro" id="IPR007312">
    <property type="entry name" value="Phosphoesterase"/>
</dbReference>
<evidence type="ECO:0000313" key="3">
    <source>
        <dbReference type="EMBL" id="OJJ29730.1"/>
    </source>
</evidence>
<dbReference type="PANTHER" id="PTHR31956">
    <property type="entry name" value="NON-SPECIFIC PHOSPHOLIPASE C4-RELATED"/>
    <property type="match status" value="1"/>
</dbReference>
<dbReference type="Proteomes" id="UP000184383">
    <property type="component" value="Unassembled WGS sequence"/>
</dbReference>
<dbReference type="Pfam" id="PF04185">
    <property type="entry name" value="Phosphoesterase"/>
    <property type="match status" value="1"/>
</dbReference>
<organism evidence="3 4">
    <name type="scientific">Aspergillus wentii DTO 134E9</name>
    <dbReference type="NCBI Taxonomy" id="1073089"/>
    <lineage>
        <taxon>Eukaryota</taxon>
        <taxon>Fungi</taxon>
        <taxon>Dikarya</taxon>
        <taxon>Ascomycota</taxon>
        <taxon>Pezizomycotina</taxon>
        <taxon>Eurotiomycetes</taxon>
        <taxon>Eurotiomycetidae</taxon>
        <taxon>Eurotiales</taxon>
        <taxon>Aspergillaceae</taxon>
        <taxon>Aspergillus</taxon>
        <taxon>Aspergillus subgen. Cremei</taxon>
    </lineage>
</organism>
<reference evidence="4" key="1">
    <citation type="journal article" date="2017" name="Genome Biol.">
        <title>Comparative genomics reveals high biological diversity and specific adaptations in the industrially and medically important fungal genus Aspergillus.</title>
        <authorList>
            <person name="de Vries R.P."/>
            <person name="Riley R."/>
            <person name="Wiebenga A."/>
            <person name="Aguilar-Osorio G."/>
            <person name="Amillis S."/>
            <person name="Uchima C.A."/>
            <person name="Anderluh G."/>
            <person name="Asadollahi M."/>
            <person name="Askin M."/>
            <person name="Barry K."/>
            <person name="Battaglia E."/>
            <person name="Bayram O."/>
            <person name="Benocci T."/>
            <person name="Braus-Stromeyer S.A."/>
            <person name="Caldana C."/>
            <person name="Canovas D."/>
            <person name="Cerqueira G.C."/>
            <person name="Chen F."/>
            <person name="Chen W."/>
            <person name="Choi C."/>
            <person name="Clum A."/>
            <person name="Dos Santos R.A."/>
            <person name="Damasio A.R."/>
            <person name="Diallinas G."/>
            <person name="Emri T."/>
            <person name="Fekete E."/>
            <person name="Flipphi M."/>
            <person name="Freyberg S."/>
            <person name="Gallo A."/>
            <person name="Gournas C."/>
            <person name="Habgood R."/>
            <person name="Hainaut M."/>
            <person name="Harispe M.L."/>
            <person name="Henrissat B."/>
            <person name="Hilden K.S."/>
            <person name="Hope R."/>
            <person name="Hossain A."/>
            <person name="Karabika E."/>
            <person name="Karaffa L."/>
            <person name="Karanyi Z."/>
            <person name="Krasevec N."/>
            <person name="Kuo A."/>
            <person name="Kusch H."/>
            <person name="LaButti K."/>
            <person name="Lagendijk E.L."/>
            <person name="Lapidus A."/>
            <person name="Levasseur A."/>
            <person name="Lindquist E."/>
            <person name="Lipzen A."/>
            <person name="Logrieco A.F."/>
            <person name="MacCabe A."/>
            <person name="Maekelae M.R."/>
            <person name="Malavazi I."/>
            <person name="Melin P."/>
            <person name="Meyer V."/>
            <person name="Mielnichuk N."/>
            <person name="Miskei M."/>
            <person name="Molnar A.P."/>
            <person name="Mule G."/>
            <person name="Ngan C.Y."/>
            <person name="Orejas M."/>
            <person name="Orosz E."/>
            <person name="Ouedraogo J.P."/>
            <person name="Overkamp K.M."/>
            <person name="Park H.-S."/>
            <person name="Perrone G."/>
            <person name="Piumi F."/>
            <person name="Punt P.J."/>
            <person name="Ram A.F."/>
            <person name="Ramon A."/>
            <person name="Rauscher S."/>
            <person name="Record E."/>
            <person name="Riano-Pachon D.M."/>
            <person name="Robert V."/>
            <person name="Roehrig J."/>
            <person name="Ruller R."/>
            <person name="Salamov A."/>
            <person name="Salih N.S."/>
            <person name="Samson R.A."/>
            <person name="Sandor E."/>
            <person name="Sanguinetti M."/>
            <person name="Schuetze T."/>
            <person name="Sepcic K."/>
            <person name="Shelest E."/>
            <person name="Sherlock G."/>
            <person name="Sophianopoulou V."/>
            <person name="Squina F.M."/>
            <person name="Sun H."/>
            <person name="Susca A."/>
            <person name="Todd R.B."/>
            <person name="Tsang A."/>
            <person name="Unkles S.E."/>
            <person name="van de Wiele N."/>
            <person name="van Rossen-Uffink D."/>
            <person name="Oliveira J.V."/>
            <person name="Vesth T.C."/>
            <person name="Visser J."/>
            <person name="Yu J.-H."/>
            <person name="Zhou M."/>
            <person name="Andersen M.R."/>
            <person name="Archer D.B."/>
            <person name="Baker S.E."/>
            <person name="Benoit I."/>
            <person name="Brakhage A.A."/>
            <person name="Braus G.H."/>
            <person name="Fischer R."/>
            <person name="Frisvad J.C."/>
            <person name="Goldman G.H."/>
            <person name="Houbraken J."/>
            <person name="Oakley B."/>
            <person name="Pocsi I."/>
            <person name="Scazzocchio C."/>
            <person name="Seiboth B."/>
            <person name="vanKuyk P.A."/>
            <person name="Wortman J."/>
            <person name="Dyer P.S."/>
            <person name="Grigoriev I.V."/>
        </authorList>
    </citation>
    <scope>NUCLEOTIDE SEQUENCE [LARGE SCALE GENOMIC DNA]</scope>
    <source>
        <strain evidence="4">DTO 134E9</strain>
    </source>
</reference>
<dbReference type="VEuPathDB" id="FungiDB:ASPWEDRAFT_46473"/>
<name>A0A1L9R497_ASPWE</name>
<protein>
    <submittedName>
        <fullName evidence="3">Uncharacterized protein</fullName>
    </submittedName>
</protein>
<accession>A0A1L9R497</accession>
<dbReference type="GO" id="GO:0009395">
    <property type="term" value="P:phospholipid catabolic process"/>
    <property type="evidence" value="ECO:0007669"/>
    <property type="project" value="TreeGrafter"/>
</dbReference>
<dbReference type="STRING" id="1073089.A0A1L9R497"/>
<dbReference type="AlphaFoldDB" id="A0A1L9R497"/>
<evidence type="ECO:0000313" key="4">
    <source>
        <dbReference type="Proteomes" id="UP000184383"/>
    </source>
</evidence>
<feature type="signal peptide" evidence="2">
    <location>
        <begin position="1"/>
        <end position="18"/>
    </location>
</feature>
<keyword evidence="2" id="KW-0732">Signal</keyword>